<dbReference type="Proteomes" id="UP001484535">
    <property type="component" value="Unassembled WGS sequence"/>
</dbReference>
<comment type="caution">
    <text evidence="1">The sequence shown here is derived from an EMBL/GenBank/DDBJ whole genome shotgun (WGS) entry which is preliminary data.</text>
</comment>
<organism evidence="1 2">
    <name type="scientific">Aurantiacibacter flavus</name>
    <dbReference type="NCBI Taxonomy" id="3145232"/>
    <lineage>
        <taxon>Bacteria</taxon>
        <taxon>Pseudomonadati</taxon>
        <taxon>Pseudomonadota</taxon>
        <taxon>Alphaproteobacteria</taxon>
        <taxon>Sphingomonadales</taxon>
        <taxon>Erythrobacteraceae</taxon>
        <taxon>Aurantiacibacter</taxon>
    </lineage>
</organism>
<evidence type="ECO:0000313" key="2">
    <source>
        <dbReference type="Proteomes" id="UP001484535"/>
    </source>
</evidence>
<proteinExistence type="predicted"/>
<sequence>KKVEMLFAHLKLDRLRLRGPNGAKDEFHLAAAAQNLRKLAKIKPIAGLAPA</sequence>
<gene>
    <name evidence="1" type="ORF">ABDJ38_15050</name>
</gene>
<dbReference type="EMBL" id="JBDLBR010000005">
    <property type="protein sequence ID" value="MEN7538497.1"/>
    <property type="molecule type" value="Genomic_DNA"/>
</dbReference>
<evidence type="ECO:0000313" key="1">
    <source>
        <dbReference type="EMBL" id="MEN7538497.1"/>
    </source>
</evidence>
<reference evidence="1 2" key="1">
    <citation type="submission" date="2024-05" db="EMBL/GenBank/DDBJ databases">
        <authorList>
            <person name="Park S."/>
        </authorList>
    </citation>
    <scope>NUCLEOTIDE SEQUENCE [LARGE SCALE GENOMIC DNA]</scope>
    <source>
        <strain evidence="1 2">DGU5</strain>
    </source>
</reference>
<feature type="non-terminal residue" evidence="1">
    <location>
        <position position="1"/>
    </location>
</feature>
<accession>A0ABV0D056</accession>
<name>A0ABV0D056_9SPHN</name>
<keyword evidence="2" id="KW-1185">Reference proteome</keyword>
<protein>
    <submittedName>
        <fullName evidence="1">IS5/IS1182 family transposase</fullName>
    </submittedName>
</protein>